<organism evidence="1">
    <name type="scientific">Caudovirales sp. ctikv1</name>
    <dbReference type="NCBI Taxonomy" id="2826781"/>
    <lineage>
        <taxon>Viruses</taxon>
        <taxon>Duplodnaviria</taxon>
        <taxon>Heunggongvirae</taxon>
        <taxon>Uroviricota</taxon>
        <taxon>Caudoviricetes</taxon>
    </lineage>
</organism>
<reference evidence="1" key="1">
    <citation type="journal article" date="2021" name="Proc. Natl. Acad. Sci. U.S.A.">
        <title>A Catalog of Tens of Thousands of Viruses from Human Metagenomes Reveals Hidden Associations with Chronic Diseases.</title>
        <authorList>
            <person name="Tisza M.J."/>
            <person name="Buck C.B."/>
        </authorList>
    </citation>
    <scope>NUCLEOTIDE SEQUENCE</scope>
    <source>
        <strain evidence="1">Ctikv1</strain>
    </source>
</reference>
<protein>
    <submittedName>
        <fullName evidence="1">Tail assembly chaperone</fullName>
    </submittedName>
</protein>
<evidence type="ECO:0000313" key="1">
    <source>
        <dbReference type="EMBL" id="DAD88747.1"/>
    </source>
</evidence>
<accession>A0A8S5N3M9</accession>
<dbReference type="EMBL" id="BK015046">
    <property type="protein sequence ID" value="DAD88747.1"/>
    <property type="molecule type" value="Genomic_DNA"/>
</dbReference>
<name>A0A8S5N3M9_9CAUD</name>
<proteinExistence type="predicted"/>
<sequence length="98" mass="10707">MSKHNTMNETHEQTGIELVKAGHSLQFEGISGYTLIKCEKSAKGEDKTITVPALSMTYQAHVAAAVCGCKVDDIYSLPAADFTRVCLEVQNFLLNSEK</sequence>